<dbReference type="HOGENOM" id="CLU_1655304_0_0_1"/>
<dbReference type="Gramene" id="EOX95018">
    <property type="protein sequence ID" value="EOX95018"/>
    <property type="gene ID" value="TCM_004604"/>
</dbReference>
<name>A0A061DYA9_THECC</name>
<gene>
    <name evidence="1" type="ORF">TCM_004604</name>
</gene>
<protein>
    <submittedName>
        <fullName evidence="1">Uncharacterized protein</fullName>
    </submittedName>
</protein>
<proteinExistence type="predicted"/>
<evidence type="ECO:0000313" key="1">
    <source>
        <dbReference type="EMBL" id="EOX95018.1"/>
    </source>
</evidence>
<reference evidence="1 2" key="1">
    <citation type="journal article" date="2013" name="Genome Biol.">
        <title>The genome sequence of the most widely cultivated cacao type and its use to identify candidate genes regulating pod color.</title>
        <authorList>
            <person name="Motamayor J.C."/>
            <person name="Mockaitis K."/>
            <person name="Schmutz J."/>
            <person name="Haiminen N."/>
            <person name="Iii D.L."/>
            <person name="Cornejo O."/>
            <person name="Findley S.D."/>
            <person name="Zheng P."/>
            <person name="Utro F."/>
            <person name="Royaert S."/>
            <person name="Saski C."/>
            <person name="Jenkins J."/>
            <person name="Podicheti R."/>
            <person name="Zhao M."/>
            <person name="Scheffler B.E."/>
            <person name="Stack J.C."/>
            <person name="Feltus F.A."/>
            <person name="Mustiga G.M."/>
            <person name="Amores F."/>
            <person name="Phillips W."/>
            <person name="Marelli J.P."/>
            <person name="May G.D."/>
            <person name="Shapiro H."/>
            <person name="Ma J."/>
            <person name="Bustamante C.D."/>
            <person name="Schnell R.J."/>
            <person name="Main D."/>
            <person name="Gilbert D."/>
            <person name="Parida L."/>
            <person name="Kuhn D.N."/>
        </authorList>
    </citation>
    <scope>NUCLEOTIDE SEQUENCE [LARGE SCALE GENOMIC DNA]</scope>
    <source>
        <strain evidence="2">cv. Matina 1-6</strain>
    </source>
</reference>
<evidence type="ECO:0000313" key="2">
    <source>
        <dbReference type="Proteomes" id="UP000026915"/>
    </source>
</evidence>
<dbReference type="InParanoid" id="A0A061DYA9"/>
<dbReference type="STRING" id="3641.A0A061DYA9"/>
<dbReference type="PANTHER" id="PTHR31694">
    <property type="entry name" value="DESICCATION-LIKE PROTEIN"/>
    <property type="match status" value="1"/>
</dbReference>
<dbReference type="Proteomes" id="UP000026915">
    <property type="component" value="Chromosome 1"/>
</dbReference>
<dbReference type="AlphaFoldDB" id="A0A061DYA9"/>
<dbReference type="EMBL" id="CM001879">
    <property type="protein sequence ID" value="EOX95018.1"/>
    <property type="molecule type" value="Genomic_DNA"/>
</dbReference>
<organism evidence="1 2">
    <name type="scientific">Theobroma cacao</name>
    <name type="common">Cacao</name>
    <name type="synonym">Cocoa</name>
    <dbReference type="NCBI Taxonomy" id="3641"/>
    <lineage>
        <taxon>Eukaryota</taxon>
        <taxon>Viridiplantae</taxon>
        <taxon>Streptophyta</taxon>
        <taxon>Embryophyta</taxon>
        <taxon>Tracheophyta</taxon>
        <taxon>Spermatophyta</taxon>
        <taxon>Magnoliopsida</taxon>
        <taxon>eudicotyledons</taxon>
        <taxon>Gunneridae</taxon>
        <taxon>Pentapetalae</taxon>
        <taxon>rosids</taxon>
        <taxon>malvids</taxon>
        <taxon>Malvales</taxon>
        <taxon>Malvaceae</taxon>
        <taxon>Byttnerioideae</taxon>
        <taxon>Theobroma</taxon>
    </lineage>
</organism>
<keyword evidence="2" id="KW-1185">Reference proteome</keyword>
<dbReference type="InterPro" id="IPR052965">
    <property type="entry name" value="Pigment-catalase-like"/>
</dbReference>
<accession>A0A061DYA9</accession>
<sequence>MQLALNFQLLDAEFFLYAALGKGLDDIAPGLFQGPASVGARIANLDGTIRRIIEEFGYQGGYLKNSRSSCSGSKVPTESQRIVQFPFLVLAGGAGCFTLRVTNFTDSISQHRNRRGIRGMKDEGLRVSRQFEAENRTTSNILSADNEEDYKYNNIRWNWC</sequence>
<dbReference type="PANTHER" id="PTHR31694:SF17">
    <property type="entry name" value="DESICCATION-RELATED PROTEIN PCC13-62-LIKE"/>
    <property type="match status" value="1"/>
</dbReference>